<dbReference type="PANTHER" id="PTHR19277">
    <property type="entry name" value="PENTRAXIN"/>
    <property type="match status" value="1"/>
</dbReference>
<dbReference type="InterPro" id="IPR001759">
    <property type="entry name" value="PTX_dom"/>
</dbReference>
<dbReference type="GO" id="GO:0046872">
    <property type="term" value="F:metal ion binding"/>
    <property type="evidence" value="ECO:0007669"/>
    <property type="project" value="UniProtKB-KW"/>
</dbReference>
<dbReference type="PANTHER" id="PTHR19277:SF125">
    <property type="entry name" value="B6"/>
    <property type="match status" value="1"/>
</dbReference>
<dbReference type="Gene3D" id="2.60.120.200">
    <property type="match status" value="1"/>
</dbReference>
<sequence length="399" mass="44331">MVSALGLNSHFEFTKLSPVRYTLLLNKPFPRLVSFTVALWLNVYRRRHPGTVLSYSHAGRSNVIEIASGPTLRLTVQGEDIVTGITLNASEWLHLAWTWRASDGGKTKLHGRTKDGHSPIRGGGELVVGQASRTAHSDYHYDLKYAFLGELGLINIWHRAMSPAEVKSVYSDCLLQTCGDAIEWADFRSGTRGAMRIRWPSMILVFAHRTCLNGDDDDGVWSEADIDECARKEDLSLKNASTNVSGSRVLSFANKLKNHTGAMYYENPVDLAIERIIDHGEESDGVLTYGLSRRLDQSLYPQLDHTQQFAKTILGVLGNLLDRRHNSGWSGSLPPGAVGEQFMKSKEDNINTPLLAVSVQVGASPFGRFLRPITVQLPYVNNFNISNPVCLSLQQRKQV</sequence>
<dbReference type="PROSITE" id="PS51828">
    <property type="entry name" value="PTX_2"/>
    <property type="match status" value="1"/>
</dbReference>
<reference evidence="8" key="1">
    <citation type="journal article" date="2023" name="Mol. Biol. Evol.">
        <title>Third-Generation Sequencing Reveals the Adaptive Role of the Epigenome in Three Deep-Sea Polychaetes.</title>
        <authorList>
            <person name="Perez M."/>
            <person name="Aroh O."/>
            <person name="Sun Y."/>
            <person name="Lan Y."/>
            <person name="Juniper S.K."/>
            <person name="Young C.R."/>
            <person name="Angers B."/>
            <person name="Qian P.Y."/>
        </authorList>
    </citation>
    <scope>NUCLEOTIDE SEQUENCE</scope>
    <source>
        <strain evidence="8">R07B-5</strain>
    </source>
</reference>
<accession>A0AAD9UHM2</accession>
<protein>
    <recommendedName>
        <fullName evidence="7">Pentraxin (PTX) domain-containing protein</fullName>
    </recommendedName>
</protein>
<evidence type="ECO:0000256" key="2">
    <source>
        <dbReference type="ARBA" id="ARBA00022723"/>
    </source>
</evidence>
<dbReference type="SMART" id="SM00159">
    <property type="entry name" value="PTX"/>
    <property type="match status" value="1"/>
</dbReference>
<evidence type="ECO:0000256" key="3">
    <source>
        <dbReference type="ARBA" id="ARBA00022837"/>
    </source>
</evidence>
<comment type="cofactor">
    <cofactor evidence="1">
        <name>Ca(2+)</name>
        <dbReference type="ChEBI" id="CHEBI:29108"/>
    </cofactor>
</comment>
<dbReference type="SUPFAM" id="SSF49899">
    <property type="entry name" value="Concanavalin A-like lectins/glucanases"/>
    <property type="match status" value="1"/>
</dbReference>
<dbReference type="Proteomes" id="UP001209878">
    <property type="component" value="Unassembled WGS sequence"/>
</dbReference>
<keyword evidence="5" id="KW-0325">Glycoprotein</keyword>
<gene>
    <name evidence="8" type="ORF">NP493_99g02004</name>
</gene>
<keyword evidence="3" id="KW-0106">Calcium</keyword>
<keyword evidence="2" id="KW-0479">Metal-binding</keyword>
<dbReference type="InterPro" id="IPR013320">
    <property type="entry name" value="ConA-like_dom_sf"/>
</dbReference>
<evidence type="ECO:0000256" key="5">
    <source>
        <dbReference type="ARBA" id="ARBA00023180"/>
    </source>
</evidence>
<organism evidence="8 9">
    <name type="scientific">Ridgeia piscesae</name>
    <name type="common">Tubeworm</name>
    <dbReference type="NCBI Taxonomy" id="27915"/>
    <lineage>
        <taxon>Eukaryota</taxon>
        <taxon>Metazoa</taxon>
        <taxon>Spiralia</taxon>
        <taxon>Lophotrochozoa</taxon>
        <taxon>Annelida</taxon>
        <taxon>Polychaeta</taxon>
        <taxon>Sedentaria</taxon>
        <taxon>Canalipalpata</taxon>
        <taxon>Sabellida</taxon>
        <taxon>Siboglinidae</taxon>
        <taxon>Ridgeia</taxon>
    </lineage>
</organism>
<feature type="domain" description="Pentraxin (PTX)" evidence="7">
    <location>
        <begin position="7"/>
        <end position="204"/>
    </location>
</feature>
<proteinExistence type="predicted"/>
<evidence type="ECO:0000313" key="9">
    <source>
        <dbReference type="Proteomes" id="UP001209878"/>
    </source>
</evidence>
<evidence type="ECO:0000256" key="1">
    <source>
        <dbReference type="ARBA" id="ARBA00001913"/>
    </source>
</evidence>
<keyword evidence="4" id="KW-1015">Disulfide bond</keyword>
<evidence type="ECO:0000259" key="7">
    <source>
        <dbReference type="PROSITE" id="PS51828"/>
    </source>
</evidence>
<comment type="caution">
    <text evidence="6">Lacks conserved residue(s) required for the propagation of feature annotation.</text>
</comment>
<evidence type="ECO:0000256" key="6">
    <source>
        <dbReference type="PROSITE-ProRule" id="PRU01172"/>
    </source>
</evidence>
<keyword evidence="9" id="KW-1185">Reference proteome</keyword>
<dbReference type="InterPro" id="IPR051360">
    <property type="entry name" value="Neuronal_Pentraxin_Related"/>
</dbReference>
<dbReference type="EMBL" id="JAODUO010000099">
    <property type="protein sequence ID" value="KAK2189700.1"/>
    <property type="molecule type" value="Genomic_DNA"/>
</dbReference>
<name>A0AAD9UHM2_RIDPI</name>
<comment type="caution">
    <text evidence="8">The sequence shown here is derived from an EMBL/GenBank/DDBJ whole genome shotgun (WGS) entry which is preliminary data.</text>
</comment>
<evidence type="ECO:0000256" key="4">
    <source>
        <dbReference type="ARBA" id="ARBA00023157"/>
    </source>
</evidence>
<dbReference type="Pfam" id="PF00354">
    <property type="entry name" value="Pentaxin"/>
    <property type="match status" value="1"/>
</dbReference>
<dbReference type="AlphaFoldDB" id="A0AAD9UHM2"/>
<evidence type="ECO:0000313" key="8">
    <source>
        <dbReference type="EMBL" id="KAK2189700.1"/>
    </source>
</evidence>